<feature type="compositionally biased region" description="Polar residues" evidence="1">
    <location>
        <begin position="89"/>
        <end position="100"/>
    </location>
</feature>
<dbReference type="EMBL" id="JBBWRZ010000009">
    <property type="protein sequence ID" value="KAK8228963.1"/>
    <property type="molecule type" value="Genomic_DNA"/>
</dbReference>
<gene>
    <name evidence="2" type="ORF">HDK90DRAFT_342911</name>
</gene>
<keyword evidence="3" id="KW-1185">Reference proteome</keyword>
<organism evidence="2 3">
    <name type="scientific">Phyllosticta capitalensis</name>
    <dbReference type="NCBI Taxonomy" id="121624"/>
    <lineage>
        <taxon>Eukaryota</taxon>
        <taxon>Fungi</taxon>
        <taxon>Dikarya</taxon>
        <taxon>Ascomycota</taxon>
        <taxon>Pezizomycotina</taxon>
        <taxon>Dothideomycetes</taxon>
        <taxon>Dothideomycetes incertae sedis</taxon>
        <taxon>Botryosphaeriales</taxon>
        <taxon>Phyllostictaceae</taxon>
        <taxon>Phyllosticta</taxon>
    </lineage>
</organism>
<proteinExistence type="predicted"/>
<protein>
    <recommendedName>
        <fullName evidence="4">Secreted protein</fullName>
    </recommendedName>
</protein>
<name>A0ABR1YGB7_9PEZI</name>
<feature type="region of interest" description="Disordered" evidence="1">
    <location>
        <begin position="77"/>
        <end position="100"/>
    </location>
</feature>
<evidence type="ECO:0000313" key="2">
    <source>
        <dbReference type="EMBL" id="KAK8228963.1"/>
    </source>
</evidence>
<evidence type="ECO:0000256" key="1">
    <source>
        <dbReference type="SAM" id="MobiDB-lite"/>
    </source>
</evidence>
<sequence length="100" mass="11740">MYKSRAASHALFLVSQPLQTLWLQKVLDHHAHIRQTVSFGRPLVVDLLLPDKTRNWKIVVKWWRRTSLLCYVSEHNQNSDAAPERENHSGQVQRWQSTAQ</sequence>
<reference evidence="2 3" key="1">
    <citation type="submission" date="2024-04" db="EMBL/GenBank/DDBJ databases">
        <title>Phyllosticta paracitricarpa is synonymous to the EU quarantine fungus P. citricarpa based on phylogenomic analyses.</title>
        <authorList>
            <consortium name="Lawrence Berkeley National Laboratory"/>
            <person name="Van Ingen-Buijs V.A."/>
            <person name="Van Westerhoven A.C."/>
            <person name="Haridas S."/>
            <person name="Skiadas P."/>
            <person name="Martin F."/>
            <person name="Groenewald J.Z."/>
            <person name="Crous P.W."/>
            <person name="Seidl M.F."/>
        </authorList>
    </citation>
    <scope>NUCLEOTIDE SEQUENCE [LARGE SCALE GENOMIC DNA]</scope>
    <source>
        <strain evidence="2 3">CBS 123374</strain>
    </source>
</reference>
<evidence type="ECO:0008006" key="4">
    <source>
        <dbReference type="Google" id="ProtNLM"/>
    </source>
</evidence>
<comment type="caution">
    <text evidence="2">The sequence shown here is derived from an EMBL/GenBank/DDBJ whole genome shotgun (WGS) entry which is preliminary data.</text>
</comment>
<dbReference type="Proteomes" id="UP001492380">
    <property type="component" value="Unassembled WGS sequence"/>
</dbReference>
<evidence type="ECO:0000313" key="3">
    <source>
        <dbReference type="Proteomes" id="UP001492380"/>
    </source>
</evidence>
<accession>A0ABR1YGB7</accession>